<dbReference type="SUPFAM" id="SSF57774">
    <property type="entry name" value="Microbial and mitochondrial ADK, insert 'zinc finger' domain"/>
    <property type="match status" value="1"/>
</dbReference>
<evidence type="ECO:0000256" key="2">
    <source>
        <dbReference type="ARBA" id="ARBA00022679"/>
    </source>
</evidence>
<keyword evidence="2 5" id="KW-0808">Transferase</keyword>
<dbReference type="HAMAP" id="MF_00235">
    <property type="entry name" value="Adenylate_kinase_Adk"/>
    <property type="match status" value="1"/>
</dbReference>
<sequence length="260" mass="29669">MSTGQLSAEAVEYLEKKRVTYLLEELFHDVLRHLPENPLEFLLNALDNKTTLQLIIVGPPGSGKQTQARRIAKKYGAVHVRAQDLFLREVANKTPEGEIIERCMAEGEEVPTHITSELVIRRLKEEDVVKRGWVLEGFPQTRSQALRLQTAGLPPLLFIVLDVDSEMSVKRCMGRQYDPITQNIYHADYLPPPVGMQVERLSPEDGSRAAVASGWKYFDARRDELVECYEPFYVRIEGSRTFEEVFTEICEQVDSRFASV</sequence>
<evidence type="ECO:0000256" key="1">
    <source>
        <dbReference type="ARBA" id="ARBA00007220"/>
    </source>
</evidence>
<dbReference type="AlphaFoldDB" id="G0UM40"/>
<dbReference type="CDD" id="cd22981">
    <property type="entry name" value="DD_TbAK-like"/>
    <property type="match status" value="1"/>
</dbReference>
<name>G0UM40_TRYCI</name>
<proteinExistence type="inferred from homology"/>
<dbReference type="GO" id="GO:0004017">
    <property type="term" value="F:AMP kinase activity"/>
    <property type="evidence" value="ECO:0007669"/>
    <property type="project" value="InterPro"/>
</dbReference>
<dbReference type="VEuPathDB" id="TriTrypDB:TcIL3000_5_4510"/>
<dbReference type="EMBL" id="HE575318">
    <property type="protein sequence ID" value="CCC90703.1"/>
    <property type="molecule type" value="Genomic_DNA"/>
</dbReference>
<evidence type="ECO:0000256" key="5">
    <source>
        <dbReference type="RuleBase" id="RU003330"/>
    </source>
</evidence>
<dbReference type="InterPro" id="IPR000850">
    <property type="entry name" value="Adenylat/UMP-CMP_kin"/>
</dbReference>
<dbReference type="InterPro" id="IPR036193">
    <property type="entry name" value="ADK_active_lid_dom_sf"/>
</dbReference>
<gene>
    <name evidence="6" type="ORF">TCIL3000_5_4510</name>
</gene>
<evidence type="ECO:0000313" key="6">
    <source>
        <dbReference type="EMBL" id="CCC90703.1"/>
    </source>
</evidence>
<reference evidence="6" key="1">
    <citation type="journal article" date="2012" name="Proc. Natl. Acad. Sci. U.S.A.">
        <title>Antigenic diversity is generated by distinct evolutionary mechanisms in African trypanosome species.</title>
        <authorList>
            <person name="Jackson A.P."/>
            <person name="Berry A."/>
            <person name="Aslett M."/>
            <person name="Allison H.C."/>
            <person name="Burton P."/>
            <person name="Vavrova-Anderson J."/>
            <person name="Brown R."/>
            <person name="Browne H."/>
            <person name="Corton N."/>
            <person name="Hauser H."/>
            <person name="Gamble J."/>
            <person name="Gilderthorp R."/>
            <person name="Marcello L."/>
            <person name="McQuillan J."/>
            <person name="Otto T.D."/>
            <person name="Quail M.A."/>
            <person name="Sanders M.J."/>
            <person name="van Tonder A."/>
            <person name="Ginger M.L."/>
            <person name="Field M.C."/>
            <person name="Barry J.D."/>
            <person name="Hertz-Fowler C."/>
            <person name="Berriman M."/>
        </authorList>
    </citation>
    <scope>NUCLEOTIDE SEQUENCE</scope>
    <source>
        <strain evidence="6">IL3000</strain>
    </source>
</reference>
<keyword evidence="3" id="KW-0547">Nucleotide-binding</keyword>
<keyword evidence="4 5" id="KW-0418">Kinase</keyword>
<evidence type="ECO:0000256" key="4">
    <source>
        <dbReference type="ARBA" id="ARBA00022777"/>
    </source>
</evidence>
<dbReference type="Gene3D" id="3.40.50.300">
    <property type="entry name" value="P-loop containing nucleotide triphosphate hydrolases"/>
    <property type="match status" value="1"/>
</dbReference>
<dbReference type="SUPFAM" id="SSF47391">
    <property type="entry name" value="Dimerization-anchoring domain of cAMP-dependent PK regulatory subunit"/>
    <property type="match status" value="1"/>
</dbReference>
<protein>
    <submittedName>
        <fullName evidence="6">Uncharacterized protein TCIL3000_5_4510</fullName>
    </submittedName>
</protein>
<dbReference type="GO" id="GO:0005524">
    <property type="term" value="F:ATP binding"/>
    <property type="evidence" value="ECO:0007669"/>
    <property type="project" value="InterPro"/>
</dbReference>
<dbReference type="PANTHER" id="PTHR23359">
    <property type="entry name" value="NUCLEOTIDE KINASE"/>
    <property type="match status" value="1"/>
</dbReference>
<dbReference type="Pfam" id="PF00406">
    <property type="entry name" value="ADK"/>
    <property type="match status" value="1"/>
</dbReference>
<organism evidence="6">
    <name type="scientific">Trypanosoma congolense (strain IL3000)</name>
    <dbReference type="NCBI Taxonomy" id="1068625"/>
    <lineage>
        <taxon>Eukaryota</taxon>
        <taxon>Discoba</taxon>
        <taxon>Euglenozoa</taxon>
        <taxon>Kinetoplastea</taxon>
        <taxon>Metakinetoplastina</taxon>
        <taxon>Trypanosomatida</taxon>
        <taxon>Trypanosomatidae</taxon>
        <taxon>Trypanosoma</taxon>
        <taxon>Nannomonas</taxon>
    </lineage>
</organism>
<evidence type="ECO:0000256" key="3">
    <source>
        <dbReference type="ARBA" id="ARBA00022741"/>
    </source>
</evidence>
<dbReference type="SUPFAM" id="SSF52540">
    <property type="entry name" value="P-loop containing nucleoside triphosphate hydrolases"/>
    <property type="match status" value="1"/>
</dbReference>
<dbReference type="PRINTS" id="PR00094">
    <property type="entry name" value="ADENYLTKNASE"/>
</dbReference>
<accession>G0UM40</accession>
<comment type="similarity">
    <text evidence="1 5">Belongs to the adenylate kinase family.</text>
</comment>
<dbReference type="InterPro" id="IPR027417">
    <property type="entry name" value="P-loop_NTPase"/>
</dbReference>
<dbReference type="CDD" id="cd01428">
    <property type="entry name" value="ADK"/>
    <property type="match status" value="1"/>
</dbReference>